<dbReference type="OrthoDB" id="2015333at2759"/>
<feature type="compositionally biased region" description="Pro residues" evidence="19">
    <location>
        <begin position="1226"/>
        <end position="1260"/>
    </location>
</feature>
<feature type="compositionally biased region" description="Acidic residues" evidence="19">
    <location>
        <begin position="1311"/>
        <end position="1329"/>
    </location>
</feature>
<feature type="compositionally biased region" description="Polar residues" evidence="19">
    <location>
        <begin position="975"/>
        <end position="1002"/>
    </location>
</feature>
<feature type="compositionally biased region" description="Basic and acidic residues" evidence="19">
    <location>
        <begin position="1078"/>
        <end position="1096"/>
    </location>
</feature>
<dbReference type="GO" id="GO:0010008">
    <property type="term" value="C:endosome membrane"/>
    <property type="evidence" value="ECO:0007669"/>
    <property type="project" value="UniProtKB-SubCell"/>
</dbReference>
<dbReference type="PROSITE" id="PS51082">
    <property type="entry name" value="WH2"/>
    <property type="match status" value="1"/>
</dbReference>
<evidence type="ECO:0000256" key="10">
    <source>
        <dbReference type="ARBA" id="ARBA00022583"/>
    </source>
</evidence>
<dbReference type="InterPro" id="IPR011992">
    <property type="entry name" value="EF-hand-dom_pair"/>
</dbReference>
<dbReference type="EMBL" id="ML119654">
    <property type="protein sequence ID" value="RPA85238.1"/>
    <property type="molecule type" value="Genomic_DNA"/>
</dbReference>
<feature type="compositionally biased region" description="Basic and acidic residues" evidence="19">
    <location>
        <begin position="950"/>
        <end position="966"/>
    </location>
</feature>
<keyword evidence="12" id="KW-0967">Endosome</keyword>
<dbReference type="PANTHER" id="PTHR11216">
    <property type="entry name" value="EH DOMAIN"/>
    <property type="match status" value="1"/>
</dbReference>
<feature type="domain" description="EF-hand" evidence="21">
    <location>
        <begin position="299"/>
        <end position="334"/>
    </location>
</feature>
<dbReference type="InterPro" id="IPR003124">
    <property type="entry name" value="WH2_dom"/>
</dbReference>
<feature type="compositionally biased region" description="Basic and acidic residues" evidence="19">
    <location>
        <begin position="699"/>
        <end position="708"/>
    </location>
</feature>
<feature type="region of interest" description="Disordered" evidence="19">
    <location>
        <begin position="671"/>
        <end position="735"/>
    </location>
</feature>
<evidence type="ECO:0000256" key="15">
    <source>
        <dbReference type="ARBA" id="ARBA00023203"/>
    </source>
</evidence>
<keyword evidence="11" id="KW-0677">Repeat</keyword>
<dbReference type="SUPFAM" id="SSF47473">
    <property type="entry name" value="EF-hand"/>
    <property type="match status" value="2"/>
</dbReference>
<comment type="subunit">
    <text evidence="5">Component of the PAN1 actin cytoskeleton-regulatory complex.</text>
</comment>
<reference evidence="23 24" key="1">
    <citation type="journal article" date="2018" name="Nat. Ecol. Evol.">
        <title>Pezizomycetes genomes reveal the molecular basis of ectomycorrhizal truffle lifestyle.</title>
        <authorList>
            <person name="Murat C."/>
            <person name="Payen T."/>
            <person name="Noel B."/>
            <person name="Kuo A."/>
            <person name="Morin E."/>
            <person name="Chen J."/>
            <person name="Kohler A."/>
            <person name="Krizsan K."/>
            <person name="Balestrini R."/>
            <person name="Da Silva C."/>
            <person name="Montanini B."/>
            <person name="Hainaut M."/>
            <person name="Levati E."/>
            <person name="Barry K.W."/>
            <person name="Belfiori B."/>
            <person name="Cichocki N."/>
            <person name="Clum A."/>
            <person name="Dockter R.B."/>
            <person name="Fauchery L."/>
            <person name="Guy J."/>
            <person name="Iotti M."/>
            <person name="Le Tacon F."/>
            <person name="Lindquist E.A."/>
            <person name="Lipzen A."/>
            <person name="Malagnac F."/>
            <person name="Mello A."/>
            <person name="Molinier V."/>
            <person name="Miyauchi S."/>
            <person name="Poulain J."/>
            <person name="Riccioni C."/>
            <person name="Rubini A."/>
            <person name="Sitrit Y."/>
            <person name="Splivallo R."/>
            <person name="Traeger S."/>
            <person name="Wang M."/>
            <person name="Zifcakova L."/>
            <person name="Wipf D."/>
            <person name="Zambonelli A."/>
            <person name="Paolocci F."/>
            <person name="Nowrousian M."/>
            <person name="Ottonello S."/>
            <person name="Baldrian P."/>
            <person name="Spatafora J.W."/>
            <person name="Henrissat B."/>
            <person name="Nagy L.G."/>
            <person name="Aury J.M."/>
            <person name="Wincker P."/>
            <person name="Grigoriev I.V."/>
            <person name="Bonfante P."/>
            <person name="Martin F.M."/>
        </authorList>
    </citation>
    <scope>NUCLEOTIDE SEQUENCE [LARGE SCALE GENOMIC DNA]</scope>
    <source>
        <strain evidence="23 24">RN42</strain>
    </source>
</reference>
<protein>
    <recommendedName>
        <fullName evidence="6">Actin cytoskeleton-regulatory complex protein PAN1</fullName>
    </recommendedName>
    <alternativeName>
        <fullName evidence="7">Actin cytoskeleton-regulatory complex protein pan1</fullName>
    </alternativeName>
</protein>
<dbReference type="GO" id="GO:0005886">
    <property type="term" value="C:plasma membrane"/>
    <property type="evidence" value="ECO:0007669"/>
    <property type="project" value="UniProtKB-SubCell"/>
</dbReference>
<dbReference type="CDD" id="cd00052">
    <property type="entry name" value="EH"/>
    <property type="match status" value="2"/>
</dbReference>
<evidence type="ECO:0000259" key="20">
    <source>
        <dbReference type="PROSITE" id="PS50031"/>
    </source>
</evidence>
<name>A0A3N4IKL9_ASCIM</name>
<keyword evidence="15" id="KW-0009">Actin-binding</keyword>
<dbReference type="GO" id="GO:0016197">
    <property type="term" value="P:endosomal transport"/>
    <property type="evidence" value="ECO:0007669"/>
    <property type="project" value="TreeGrafter"/>
</dbReference>
<comment type="function">
    <text evidence="17">Component of the PAN1 actin cytoskeleton-regulatory complex required for the internalization of endosomes during actin-coupled endocytosis. The complex links the site of endocytosis to the cell membrane-associated actin cytoskeleton. Mediates uptake of external molecules and vacuolar degradation of plasma membrane proteins. Plays a role in the proper organization of the cell membrane-associated actin cytoskeleton and promotes its destabilization.</text>
</comment>
<feature type="compositionally biased region" description="Low complexity" evidence="19">
    <location>
        <begin position="1282"/>
        <end position="1292"/>
    </location>
</feature>
<dbReference type="SMART" id="SM00054">
    <property type="entry name" value="EFh"/>
    <property type="match status" value="2"/>
</dbReference>
<evidence type="ECO:0000256" key="14">
    <source>
        <dbReference type="ARBA" id="ARBA00023136"/>
    </source>
</evidence>
<evidence type="ECO:0000256" key="5">
    <source>
        <dbReference type="ARBA" id="ARBA00011159"/>
    </source>
</evidence>
<dbReference type="PROSITE" id="PS50222">
    <property type="entry name" value="EF_HAND_2"/>
    <property type="match status" value="2"/>
</dbReference>
<evidence type="ECO:0000256" key="11">
    <source>
        <dbReference type="ARBA" id="ARBA00022737"/>
    </source>
</evidence>
<feature type="domain" description="EH" evidence="20">
    <location>
        <begin position="559"/>
        <end position="648"/>
    </location>
</feature>
<dbReference type="FunFam" id="1.10.238.10:FF:000349">
    <property type="entry name" value="Actin cytoskeleton-regulatory complex protein PAN1"/>
    <property type="match status" value="1"/>
</dbReference>
<evidence type="ECO:0000313" key="23">
    <source>
        <dbReference type="EMBL" id="RPA85238.1"/>
    </source>
</evidence>
<feature type="region of interest" description="Disordered" evidence="19">
    <location>
        <begin position="362"/>
        <end position="406"/>
    </location>
</feature>
<evidence type="ECO:0000256" key="6">
    <source>
        <dbReference type="ARBA" id="ARBA00015110"/>
    </source>
</evidence>
<feature type="coiled-coil region" evidence="18">
    <location>
        <begin position="815"/>
        <end position="849"/>
    </location>
</feature>
<evidence type="ECO:0000259" key="21">
    <source>
        <dbReference type="PROSITE" id="PS50222"/>
    </source>
</evidence>
<feature type="compositionally biased region" description="Basic and acidic residues" evidence="19">
    <location>
        <begin position="1005"/>
        <end position="1022"/>
    </location>
</feature>
<feature type="region of interest" description="Disordered" evidence="19">
    <location>
        <begin position="1"/>
        <end position="153"/>
    </location>
</feature>
<feature type="compositionally biased region" description="Basic and acidic residues" evidence="19">
    <location>
        <begin position="1120"/>
        <end position="1173"/>
    </location>
</feature>
<comment type="similarity">
    <text evidence="4">Belongs to the PAN1 family.</text>
</comment>
<gene>
    <name evidence="23" type="ORF">BJ508DRAFT_5812</name>
</gene>
<evidence type="ECO:0000256" key="17">
    <source>
        <dbReference type="ARBA" id="ARBA00025194"/>
    </source>
</evidence>
<feature type="compositionally biased region" description="Polar residues" evidence="19">
    <location>
        <begin position="477"/>
        <end position="496"/>
    </location>
</feature>
<sequence length="1515" mass="164775">MYGGTNNYLNPQQQQQQQQQYGQQQFPQQTGFMGQQPGQLAPQPTGYMQQQQGFQPQQQQQMQPQPTGFLGPQQQMQPQPTGFLNPQQTQLQPQQTGFIPQQQQQQQHPMQQQPMQQQPMQQQPMQNQQTSYLAQARGQQPQQPQQLQQLAPQQTGYPAQFMQQQQTAQPQQLQPQMTAIPVQQTGMPQFQQMQNAPPMPGMPTSYNQQMPLFAIVQTTPFIQQVQQQQQAAGQNVIQVPPKPPAKTGNPDLKFPDQRLSFVTAADQAKFEQLFKTALGPGERAMSGEKAAMLLKRSKLPANELSEIWRLADTTKSGQLLFPEFTLAMYLCNYRMRGRELPKELPEIVKNEVSSMVDRISFSIEDTAPPPPPRSNIPNFNATPSTTPQPQQAFQPPPPPQPSNSQLLQGLQVQPTGFPQQQTGMQGGFAPSIQVQQTGMVRSPMQQMNTAQPMPSIQMSQPTGFQQQQQPQSQPGFLNTQPTGFNQGPNQLMSQPTGLMAQPTGLPGQWGFVNAPSTGLPGIDLLQQIMMPQQGREAGAFNLSSLKGNATIPWAVTKDEKKIYDAVFEAWDGMGKGYIGGTESLEIFGKSGLDRKDLERIWNLADPSNRGKLDKNEFAVAMHLIYRKLNGYEIPNHLPPELIPPSSRKLAESLNTVKSYLRNDAQQRKLHGAASTSYLKSHSFKSDPAAELGRDGTAYKFKEDSEEVYRSSARRRPKTANAAEERANTSSPAAKDMPIEQLRRLVREKQIMLEGIDAEDALGGDMDAGRDSRDRAAADDLMRRIRKLQDDINSHPNAHLRGKSTGADKDTLAKQLQILQDRLPEIASKVRKTEQQIAEARLTLFRLRDEKAHPGSAPIVGTGPGGSVTEADRRLHKKRQELQARMAALTGKGAPNDAEAEARLREETEKINREKEQNESLSREVEEIVNDLGKSLSSTINNLPGGSTIDPEQRAKWEQGHGIEGEVKSFVAELQRSASKPAASTTRHDASSNSPAAVSSYASLKTPEERAAYVRKQAEERLKARMAAIKKPEESKPQPAAHPAAPSTPKDFRKPPPPAPQPRRNVGPVQSEPNQQVEQLKREQEEHERKRLELEREERDEEEALAREQEAAKARLAALEEEVKQGKLKRKEESKKKKEAEKAAKAKEAKLAEMRAEMERMKEQEARLQRLREEAEADTDSDFDSSSDDEEPVRVDRTATPTQHTFKPASSAPPAPPMAPQAVPVPSGTPIPAAPPAQAPPAPAPAPPTPAPPPAPAPAPAPAAAAAPTQEENRNPFAKHLQANGASAAGSNNPFFQSPSISAPIRSRTDSVDDDWSVADSDDDNSDDDDMPRNKNARLASLLFGGSSSSPAQPESKQPEPAAPAVSSPTPQVPEVPGAFPSSPPPAPSFSASPPPAPSFSASPPPAPAFPGSPPPAPSFSAAPPPAPGFPGSPPPPPTGFGGAPPPPPPSFAPPSFGGAPPPPPPPMPDMGTPSGPPPTAAPAVGALLSQITMGKALKKVTTVDKSAPPVSGRVL</sequence>
<dbReference type="Pfam" id="PF08226">
    <property type="entry name" value="DUF1720"/>
    <property type="match status" value="1"/>
</dbReference>
<feature type="region of interest" description="Disordered" evidence="19">
    <location>
        <begin position="937"/>
        <end position="1486"/>
    </location>
</feature>
<feature type="compositionally biased region" description="Low complexity" evidence="19">
    <location>
        <begin position="382"/>
        <end position="393"/>
    </location>
</feature>
<comment type="subcellular location">
    <subcellularLocation>
        <location evidence="3">Cell membrane</location>
        <topology evidence="3">Peripheral membrane protein</topology>
        <orientation evidence="3">Cytoplasmic side</orientation>
    </subcellularLocation>
    <subcellularLocation>
        <location evidence="2">Cytoplasm</location>
        <location evidence="2">Cytoskeleton</location>
        <location evidence="2">Actin patch</location>
    </subcellularLocation>
    <subcellularLocation>
        <location evidence="1">Endosome membrane</location>
        <topology evidence="1">Peripheral membrane protein</topology>
        <orientation evidence="1">Cytoplasmic side</orientation>
    </subcellularLocation>
</comment>
<feature type="compositionally biased region" description="Basic and acidic residues" evidence="19">
    <location>
        <begin position="1103"/>
        <end position="1112"/>
    </location>
</feature>
<feature type="region of interest" description="Disordered" evidence="19">
    <location>
        <begin position="453"/>
        <end position="504"/>
    </location>
</feature>
<dbReference type="Proteomes" id="UP000275078">
    <property type="component" value="Unassembled WGS sequence"/>
</dbReference>
<dbReference type="GO" id="GO:0005509">
    <property type="term" value="F:calcium ion binding"/>
    <property type="evidence" value="ECO:0007669"/>
    <property type="project" value="InterPro"/>
</dbReference>
<feature type="domain" description="EH" evidence="20">
    <location>
        <begin position="266"/>
        <end position="345"/>
    </location>
</feature>
<evidence type="ECO:0000256" key="16">
    <source>
        <dbReference type="ARBA" id="ARBA00023212"/>
    </source>
</evidence>
<feature type="domain" description="EF-hand" evidence="21">
    <location>
        <begin position="592"/>
        <end position="627"/>
    </location>
</feature>
<feature type="compositionally biased region" description="Polar residues" evidence="19">
    <location>
        <begin position="1"/>
        <end position="10"/>
    </location>
</feature>
<feature type="compositionally biased region" description="Pro residues" evidence="19">
    <location>
        <begin position="1459"/>
        <end position="1480"/>
    </location>
</feature>
<dbReference type="GO" id="GO:0006897">
    <property type="term" value="P:endocytosis"/>
    <property type="evidence" value="ECO:0007669"/>
    <property type="project" value="UniProtKB-KW"/>
</dbReference>
<keyword evidence="10" id="KW-0254">Endocytosis</keyword>
<feature type="compositionally biased region" description="Low complexity" evidence="19">
    <location>
        <begin position="457"/>
        <end position="476"/>
    </location>
</feature>
<evidence type="ECO:0000259" key="22">
    <source>
        <dbReference type="PROSITE" id="PS51082"/>
    </source>
</evidence>
<feature type="compositionally biased region" description="Low complexity" evidence="19">
    <location>
        <begin position="1340"/>
        <end position="1349"/>
    </location>
</feature>
<dbReference type="Gene3D" id="1.10.238.10">
    <property type="entry name" value="EF-hand"/>
    <property type="match status" value="2"/>
</dbReference>
<evidence type="ECO:0000256" key="2">
    <source>
        <dbReference type="ARBA" id="ARBA00004134"/>
    </source>
</evidence>
<feature type="compositionally biased region" description="Acidic residues" evidence="19">
    <location>
        <begin position="1174"/>
        <end position="1190"/>
    </location>
</feature>
<evidence type="ECO:0000256" key="7">
    <source>
        <dbReference type="ARBA" id="ARBA00020728"/>
    </source>
</evidence>
<keyword evidence="16" id="KW-0206">Cytoskeleton</keyword>
<evidence type="ECO:0000256" key="19">
    <source>
        <dbReference type="SAM" id="MobiDB-lite"/>
    </source>
</evidence>
<keyword evidence="13 18" id="KW-0175">Coiled coil</keyword>
<dbReference type="Pfam" id="PF02205">
    <property type="entry name" value="WH2"/>
    <property type="match status" value="1"/>
</dbReference>
<evidence type="ECO:0000256" key="3">
    <source>
        <dbReference type="ARBA" id="ARBA00004413"/>
    </source>
</evidence>
<feature type="compositionally biased region" description="Pro residues" evidence="19">
    <location>
        <begin position="1381"/>
        <end position="1452"/>
    </location>
</feature>
<feature type="domain" description="WH2" evidence="22">
    <location>
        <begin position="1483"/>
        <end position="1500"/>
    </location>
</feature>
<evidence type="ECO:0000313" key="24">
    <source>
        <dbReference type="Proteomes" id="UP000275078"/>
    </source>
</evidence>
<evidence type="ECO:0000256" key="12">
    <source>
        <dbReference type="ARBA" id="ARBA00022753"/>
    </source>
</evidence>
<dbReference type="InterPro" id="IPR000261">
    <property type="entry name" value="EH_dom"/>
</dbReference>
<dbReference type="PROSITE" id="PS50031">
    <property type="entry name" value="EH"/>
    <property type="match status" value="2"/>
</dbReference>
<evidence type="ECO:0000256" key="13">
    <source>
        <dbReference type="ARBA" id="ARBA00023054"/>
    </source>
</evidence>
<proteinExistence type="inferred from homology"/>
<evidence type="ECO:0000256" key="8">
    <source>
        <dbReference type="ARBA" id="ARBA00022475"/>
    </source>
</evidence>
<dbReference type="PANTHER" id="PTHR11216:SF173">
    <property type="entry name" value="ACTIN CYTOSKELETON-REGULATORY COMPLEX PROTEIN PAN1"/>
    <property type="match status" value="1"/>
</dbReference>
<keyword evidence="24" id="KW-1185">Reference proteome</keyword>
<keyword evidence="8" id="KW-1003">Cell membrane</keyword>
<evidence type="ECO:0000256" key="18">
    <source>
        <dbReference type="SAM" id="Coils"/>
    </source>
</evidence>
<dbReference type="GO" id="GO:0003779">
    <property type="term" value="F:actin binding"/>
    <property type="evidence" value="ECO:0007669"/>
    <property type="project" value="UniProtKB-KW"/>
</dbReference>
<evidence type="ECO:0000256" key="1">
    <source>
        <dbReference type="ARBA" id="ARBA00004125"/>
    </source>
</evidence>
<dbReference type="Pfam" id="PF12763">
    <property type="entry name" value="EH"/>
    <property type="match status" value="2"/>
</dbReference>
<feature type="coiled-coil region" evidence="18">
    <location>
        <begin position="896"/>
        <end position="930"/>
    </location>
</feature>
<dbReference type="SMART" id="SM00027">
    <property type="entry name" value="EH"/>
    <property type="match status" value="2"/>
</dbReference>
<dbReference type="InterPro" id="IPR013182">
    <property type="entry name" value="DUF1720"/>
</dbReference>
<accession>A0A3N4IKL9</accession>
<dbReference type="GO" id="GO:0030479">
    <property type="term" value="C:actin cortical patch"/>
    <property type="evidence" value="ECO:0007669"/>
    <property type="project" value="UniProtKB-SubCell"/>
</dbReference>
<dbReference type="InterPro" id="IPR002048">
    <property type="entry name" value="EF_hand_dom"/>
</dbReference>
<feature type="compositionally biased region" description="Low complexity" evidence="19">
    <location>
        <begin position="11"/>
        <end position="153"/>
    </location>
</feature>
<organism evidence="23 24">
    <name type="scientific">Ascobolus immersus RN42</name>
    <dbReference type="NCBI Taxonomy" id="1160509"/>
    <lineage>
        <taxon>Eukaryota</taxon>
        <taxon>Fungi</taxon>
        <taxon>Dikarya</taxon>
        <taxon>Ascomycota</taxon>
        <taxon>Pezizomycotina</taxon>
        <taxon>Pezizomycetes</taxon>
        <taxon>Pezizales</taxon>
        <taxon>Ascobolaceae</taxon>
        <taxon>Ascobolus</taxon>
    </lineage>
</organism>
<keyword evidence="14" id="KW-0472">Membrane</keyword>
<keyword evidence="9" id="KW-0963">Cytoplasm</keyword>
<evidence type="ECO:0000256" key="4">
    <source>
        <dbReference type="ARBA" id="ARBA00009351"/>
    </source>
</evidence>
<evidence type="ECO:0000256" key="9">
    <source>
        <dbReference type="ARBA" id="ARBA00022490"/>
    </source>
</evidence>